<dbReference type="SUPFAM" id="SSF82153">
    <property type="entry name" value="FAS1 domain"/>
    <property type="match status" value="4"/>
</dbReference>
<dbReference type="InterPro" id="IPR011489">
    <property type="entry name" value="EMI_domain"/>
</dbReference>
<dbReference type="PROSITE" id="PS51041">
    <property type="entry name" value="EMI"/>
    <property type="match status" value="1"/>
</dbReference>
<evidence type="ECO:0000256" key="4">
    <source>
        <dbReference type="SAM" id="SignalP"/>
    </source>
</evidence>
<dbReference type="GO" id="GO:0005615">
    <property type="term" value="C:extracellular space"/>
    <property type="evidence" value="ECO:0007669"/>
    <property type="project" value="TreeGrafter"/>
</dbReference>
<dbReference type="GO" id="GO:0007155">
    <property type="term" value="P:cell adhesion"/>
    <property type="evidence" value="ECO:0007669"/>
    <property type="project" value="TreeGrafter"/>
</dbReference>
<dbReference type="InterPro" id="IPR036378">
    <property type="entry name" value="FAS1_dom_sf"/>
</dbReference>
<reference evidence="8" key="1">
    <citation type="submission" date="2025-08" db="UniProtKB">
        <authorList>
            <consortium name="RefSeq"/>
        </authorList>
    </citation>
    <scope>IDENTIFICATION</scope>
    <source>
        <tissue evidence="8">Thorax and Abdomen</tissue>
    </source>
</reference>
<dbReference type="InterPro" id="IPR050904">
    <property type="entry name" value="Adhesion/Biosynth-related"/>
</dbReference>
<keyword evidence="7" id="KW-1185">Reference proteome</keyword>
<dbReference type="OrthoDB" id="286301at2759"/>
<dbReference type="PANTHER" id="PTHR10900">
    <property type="entry name" value="PERIOSTIN-RELATED"/>
    <property type="match status" value="1"/>
</dbReference>
<feature type="signal peptide" evidence="4">
    <location>
        <begin position="1"/>
        <end position="15"/>
    </location>
</feature>
<dbReference type="RefSeq" id="XP_015511068.2">
    <property type="nucleotide sequence ID" value="XM_015655582.2"/>
</dbReference>
<evidence type="ECO:0000256" key="2">
    <source>
        <dbReference type="ARBA" id="ARBA00023157"/>
    </source>
</evidence>
<dbReference type="KEGG" id="nlo:107217892"/>
<protein>
    <submittedName>
        <fullName evidence="8">Transforming growth factor-beta-induced protein ig-h3 isoform X1</fullName>
    </submittedName>
</protein>
<dbReference type="InterPro" id="IPR000782">
    <property type="entry name" value="FAS1_domain"/>
</dbReference>
<feature type="compositionally biased region" description="Basic residues" evidence="3">
    <location>
        <begin position="648"/>
        <end position="659"/>
    </location>
</feature>
<dbReference type="PANTHER" id="PTHR10900:SF114">
    <property type="entry name" value="FAS1 DOMAIN-CONTAINING PROTEIN"/>
    <property type="match status" value="1"/>
</dbReference>
<organism evidence="8">
    <name type="scientific">Neodiprion lecontei</name>
    <name type="common">Redheaded pine sawfly</name>
    <dbReference type="NCBI Taxonomy" id="441921"/>
    <lineage>
        <taxon>Eukaryota</taxon>
        <taxon>Metazoa</taxon>
        <taxon>Ecdysozoa</taxon>
        <taxon>Arthropoda</taxon>
        <taxon>Hexapoda</taxon>
        <taxon>Insecta</taxon>
        <taxon>Pterygota</taxon>
        <taxon>Neoptera</taxon>
        <taxon>Endopterygota</taxon>
        <taxon>Hymenoptera</taxon>
        <taxon>Tenthredinoidea</taxon>
        <taxon>Diprionidae</taxon>
        <taxon>Diprioninae</taxon>
        <taxon>Neodiprion</taxon>
    </lineage>
</organism>
<feature type="region of interest" description="Disordered" evidence="3">
    <location>
        <begin position="646"/>
        <end position="686"/>
    </location>
</feature>
<evidence type="ECO:0000313" key="8">
    <source>
        <dbReference type="RefSeq" id="XP_015511068.2"/>
    </source>
</evidence>
<dbReference type="Pfam" id="PF02469">
    <property type="entry name" value="Fasciclin"/>
    <property type="match status" value="4"/>
</dbReference>
<feature type="domain" description="FAS1" evidence="5">
    <location>
        <begin position="365"/>
        <end position="497"/>
    </location>
</feature>
<evidence type="ECO:0000313" key="7">
    <source>
        <dbReference type="Proteomes" id="UP000829291"/>
    </source>
</evidence>
<sequence length="686" mass="77566">MNVITFLLTVGVVSANPSIPWWNIKAAQEQGPNVCVVEQVPGTNRNYYTECKYWRPRTICGNETIIKYECCEGYEMVPGQLGCTGVSPLTDVVETARNAGAGKFADFLEKTGVATELKQGLTVTLFAPSDEAFDAYVKTYGAIKPEKITSEKYRKLAMHHFVDRKLLSDQWGADKLIDSKLSRHKIRINKYSNGMETVNCELIMRKNQQATNGVVHIIDGVLIPDRYKNMGIVEAIIADGRFNVLAKALNNTNSIVERIKNSDVPHTFFAPSDEAFQKIPWSRWRKILEDKDTLEAFLANHVISHVVCLSGVISEHHAKTLGPQRLTLDCTSRGRSLEGQRLRQDFLHGLDGLVYLIDDVLLPDRAKTVTELAKDEKLGTFMQVVKNAGLEDAFENFDSYTLLAPSEAAIYSAIPDAELKHMETDREKAKEFVLNHAVFGKHTTDSIYDNQVVMSLDEKTPLRFQVYRGSVGIEDAVIEKADKQGSNGVLHVINKVLRTNNNSLDDVLKTNGNFSIWLQAMDKLLEIQPAEFQEFIRPSESTVAYTYFVPSDRAFKQLDQAKLDRLMNDSTYLTKTLKNHVVNNMMVSGGFQRDLRYAVKTEQSTVDIVKKNDTIMVNDARIIRCDMLSRNGVAHEINKVLLPENSPHPRRYLRRNRGSRRADRTRLLSSRSDTLRSRDIITNEQQ</sequence>
<dbReference type="InParanoid" id="A0A6J0BBI4"/>
<dbReference type="Gene3D" id="2.30.180.10">
    <property type="entry name" value="FAS1 domain"/>
    <property type="match status" value="4"/>
</dbReference>
<evidence type="ECO:0000256" key="3">
    <source>
        <dbReference type="SAM" id="MobiDB-lite"/>
    </source>
</evidence>
<gene>
    <name evidence="8" type="primary">LOC107217892</name>
</gene>
<dbReference type="GO" id="GO:0050839">
    <property type="term" value="F:cell adhesion molecule binding"/>
    <property type="evidence" value="ECO:0007669"/>
    <property type="project" value="TreeGrafter"/>
</dbReference>
<feature type="domain" description="FAS1" evidence="5">
    <location>
        <begin position="501"/>
        <end position="641"/>
    </location>
</feature>
<feature type="domain" description="FAS1" evidence="5">
    <location>
        <begin position="88"/>
        <end position="222"/>
    </location>
</feature>
<evidence type="ECO:0000256" key="1">
    <source>
        <dbReference type="ARBA" id="ARBA00022729"/>
    </source>
</evidence>
<evidence type="ECO:0000259" key="6">
    <source>
        <dbReference type="PROSITE" id="PS51041"/>
    </source>
</evidence>
<dbReference type="GO" id="GO:0031012">
    <property type="term" value="C:extracellular matrix"/>
    <property type="evidence" value="ECO:0007669"/>
    <property type="project" value="TreeGrafter"/>
</dbReference>
<dbReference type="PROSITE" id="PS50213">
    <property type="entry name" value="FAS1"/>
    <property type="match status" value="4"/>
</dbReference>
<dbReference type="GeneID" id="107217892"/>
<dbReference type="Proteomes" id="UP000829291">
    <property type="component" value="Chromosome 5"/>
</dbReference>
<feature type="domain" description="FAS1" evidence="5">
    <location>
        <begin position="229"/>
        <end position="361"/>
    </location>
</feature>
<dbReference type="AlphaFoldDB" id="A0A6J0BBI4"/>
<keyword evidence="2" id="KW-1015">Disulfide bond</keyword>
<keyword evidence="1 4" id="KW-0732">Signal</keyword>
<dbReference type="GO" id="GO:0030198">
    <property type="term" value="P:extracellular matrix organization"/>
    <property type="evidence" value="ECO:0007669"/>
    <property type="project" value="TreeGrafter"/>
</dbReference>
<evidence type="ECO:0000259" key="5">
    <source>
        <dbReference type="PROSITE" id="PS50213"/>
    </source>
</evidence>
<feature type="compositionally biased region" description="Basic and acidic residues" evidence="3">
    <location>
        <begin position="673"/>
        <end position="686"/>
    </location>
</feature>
<dbReference type="SMART" id="SM00554">
    <property type="entry name" value="FAS1"/>
    <property type="match status" value="4"/>
</dbReference>
<dbReference type="FunCoup" id="A0A6J0BBI4">
    <property type="interactions" value="49"/>
</dbReference>
<feature type="chain" id="PRO_5047512085" evidence="4">
    <location>
        <begin position="16"/>
        <end position="686"/>
    </location>
</feature>
<accession>A0A6J0BBI4</accession>
<name>A0A6J0BBI4_NEOLC</name>
<feature type="domain" description="EMI" evidence="6">
    <location>
        <begin position="31"/>
        <end position="85"/>
    </location>
</feature>
<proteinExistence type="predicted"/>